<dbReference type="SUPFAM" id="SSF49562">
    <property type="entry name" value="C2 domain (Calcium/lipid-binding domain, CaLB)"/>
    <property type="match status" value="1"/>
</dbReference>
<sequence length="118" mass="13405">MQYTRRFFHKDVPNLIRIRLMRKERVSSGRSMSYRNSSNQVYGSFLRKALSSLAILEKSAALARTVSRVQEDITFFSAGMVEFIGILKVKVIKGTNLAIRDMLSSDPYVVLTIGQQKA</sequence>
<dbReference type="GO" id="GO:0005096">
    <property type="term" value="F:GTPase activator activity"/>
    <property type="evidence" value="ECO:0007669"/>
    <property type="project" value="InterPro"/>
</dbReference>
<proteinExistence type="predicted"/>
<dbReference type="InterPro" id="IPR035892">
    <property type="entry name" value="C2_domain_sf"/>
</dbReference>
<dbReference type="AlphaFoldDB" id="A0A6V7PL91"/>
<evidence type="ECO:0000313" key="1">
    <source>
        <dbReference type="EMBL" id="CAD1831418.1"/>
    </source>
</evidence>
<reference evidence="1" key="1">
    <citation type="submission" date="2020-07" db="EMBL/GenBank/DDBJ databases">
        <authorList>
            <person name="Lin J."/>
        </authorList>
    </citation>
    <scope>NUCLEOTIDE SEQUENCE</scope>
</reference>
<evidence type="ECO:0008006" key="2">
    <source>
        <dbReference type="Google" id="ProtNLM"/>
    </source>
</evidence>
<accession>A0A6V7PL91</accession>
<dbReference type="PANTHER" id="PTHR46220">
    <property type="entry name" value="ADP-RIBOSYLATION FACTOR GTPASE-ACTIVATING PROTEIN AGD12"/>
    <property type="match status" value="1"/>
</dbReference>
<dbReference type="EMBL" id="LR862149">
    <property type="protein sequence ID" value="CAD1831418.1"/>
    <property type="molecule type" value="Genomic_DNA"/>
</dbReference>
<organism evidence="1">
    <name type="scientific">Ananas comosus var. bracteatus</name>
    <name type="common">red pineapple</name>
    <dbReference type="NCBI Taxonomy" id="296719"/>
    <lineage>
        <taxon>Eukaryota</taxon>
        <taxon>Viridiplantae</taxon>
        <taxon>Streptophyta</taxon>
        <taxon>Embryophyta</taxon>
        <taxon>Tracheophyta</taxon>
        <taxon>Spermatophyta</taxon>
        <taxon>Magnoliopsida</taxon>
        <taxon>Liliopsida</taxon>
        <taxon>Poales</taxon>
        <taxon>Bromeliaceae</taxon>
        <taxon>Bromelioideae</taxon>
        <taxon>Ananas</taxon>
    </lineage>
</organism>
<dbReference type="Gene3D" id="2.60.40.150">
    <property type="entry name" value="C2 domain"/>
    <property type="match status" value="1"/>
</dbReference>
<dbReference type="InterPro" id="IPR044518">
    <property type="entry name" value="ARF_GAP_AGD11/12/13"/>
</dbReference>
<dbReference type="GO" id="GO:0005543">
    <property type="term" value="F:phospholipid binding"/>
    <property type="evidence" value="ECO:0007669"/>
    <property type="project" value="InterPro"/>
</dbReference>
<protein>
    <recommendedName>
        <fullName evidence="2">C2 domain-containing protein</fullName>
    </recommendedName>
</protein>
<name>A0A6V7PL91_ANACO</name>
<gene>
    <name evidence="1" type="ORF">CB5_LOCUS14629</name>
</gene>
<dbReference type="PANTHER" id="PTHR46220:SF1">
    <property type="entry name" value="ADP-RIBOSYLATION FACTOR GTPASE-ACTIVATING PROTEIN AGD12"/>
    <property type="match status" value="1"/>
</dbReference>